<dbReference type="EMBL" id="DS022301">
    <property type="protein sequence ID" value="OAJ38331.1"/>
    <property type="molecule type" value="Genomic_DNA"/>
</dbReference>
<protein>
    <submittedName>
        <fullName evidence="1">Uncharacterized protein</fullName>
    </submittedName>
</protein>
<evidence type="ECO:0000313" key="1">
    <source>
        <dbReference type="EMBL" id="OAJ38331.1"/>
    </source>
</evidence>
<dbReference type="STRING" id="403673.A0A177WG40"/>
<dbReference type="AlphaFoldDB" id="A0A177WG40"/>
<dbReference type="Proteomes" id="UP000077115">
    <property type="component" value="Unassembled WGS sequence"/>
</dbReference>
<proteinExistence type="predicted"/>
<reference evidence="1 2" key="1">
    <citation type="submission" date="2006-10" db="EMBL/GenBank/DDBJ databases">
        <title>The Genome Sequence of Batrachochytrium dendrobatidis JEL423.</title>
        <authorList>
            <consortium name="The Broad Institute Genome Sequencing Platform"/>
            <person name="Birren B."/>
            <person name="Lander E."/>
            <person name="Galagan J."/>
            <person name="Cuomo C."/>
            <person name="Devon K."/>
            <person name="Jaffe D."/>
            <person name="Butler J."/>
            <person name="Alvarez P."/>
            <person name="Gnerre S."/>
            <person name="Grabherr M."/>
            <person name="Kleber M."/>
            <person name="Mauceli E."/>
            <person name="Brockman W."/>
            <person name="Young S."/>
            <person name="LaButti K."/>
            <person name="Sykes S."/>
            <person name="DeCaprio D."/>
            <person name="Crawford M."/>
            <person name="Koehrsen M."/>
            <person name="Engels R."/>
            <person name="Montgomery P."/>
            <person name="Pearson M."/>
            <person name="Howarth C."/>
            <person name="Larson L."/>
            <person name="White J."/>
            <person name="O'Leary S."/>
            <person name="Kodira C."/>
            <person name="Zeng Q."/>
            <person name="Yandava C."/>
            <person name="Alvarado L."/>
            <person name="Longcore J."/>
            <person name="James T."/>
        </authorList>
    </citation>
    <scope>NUCLEOTIDE SEQUENCE [LARGE SCALE GENOMIC DNA]</scope>
    <source>
        <strain evidence="1 2">JEL423</strain>
    </source>
</reference>
<name>A0A177WG40_BATDL</name>
<accession>A0A177WG40</accession>
<evidence type="ECO:0000313" key="2">
    <source>
        <dbReference type="Proteomes" id="UP000077115"/>
    </source>
</evidence>
<organism evidence="1 2">
    <name type="scientific">Batrachochytrium dendrobatidis (strain JEL423)</name>
    <dbReference type="NCBI Taxonomy" id="403673"/>
    <lineage>
        <taxon>Eukaryota</taxon>
        <taxon>Fungi</taxon>
        <taxon>Fungi incertae sedis</taxon>
        <taxon>Chytridiomycota</taxon>
        <taxon>Chytridiomycota incertae sedis</taxon>
        <taxon>Chytridiomycetes</taxon>
        <taxon>Rhizophydiales</taxon>
        <taxon>Rhizophydiales incertae sedis</taxon>
        <taxon>Batrachochytrium</taxon>
    </lineage>
</organism>
<dbReference type="OrthoDB" id="2098203at2759"/>
<reference evidence="1 2" key="2">
    <citation type="submission" date="2016-05" db="EMBL/GenBank/DDBJ databases">
        <title>Lineage-specific infection strategies underlie the spectrum of fungal disease in amphibians.</title>
        <authorList>
            <person name="Cuomo C.A."/>
            <person name="Farrer R.A."/>
            <person name="James T."/>
            <person name="Longcore J."/>
            <person name="Birren B."/>
        </authorList>
    </citation>
    <scope>NUCLEOTIDE SEQUENCE [LARGE SCALE GENOMIC DNA]</scope>
    <source>
        <strain evidence="1 2">JEL423</strain>
    </source>
</reference>
<sequence length="106" mass="11815">MSIAAANKNKQVTTKDVPLDARLKHIKSVLYELPAKAAAEREAIAEQKDIDIPNGNLNIPTFLPAVYVGNDAVQIQKETIERAWCLLKQQESVMTMNALKRKLETV</sequence>
<gene>
    <name evidence="1" type="ORF">BDEG_22276</name>
</gene>
<dbReference type="VEuPathDB" id="FungiDB:BDEG_22276"/>